<keyword evidence="4 7" id="KW-0472">Membrane</keyword>
<gene>
    <name evidence="8" type="ORF">HanXRQr2_Chr12g0550801</name>
</gene>
<evidence type="ECO:0000256" key="5">
    <source>
        <dbReference type="ARBA" id="ARBA00023180"/>
    </source>
</evidence>
<name>A0A9K3HHZ8_HELAN</name>
<dbReference type="Gramene" id="mRNA:HanXRQr2_Chr12g0550801">
    <property type="protein sequence ID" value="mRNA:HanXRQr2_Chr12g0550801"/>
    <property type="gene ID" value="HanXRQr2_Chr12g0550801"/>
</dbReference>
<proteinExistence type="predicted"/>
<feature type="compositionally biased region" description="Low complexity" evidence="6">
    <location>
        <begin position="117"/>
        <end position="134"/>
    </location>
</feature>
<dbReference type="PANTHER" id="PTHR31042">
    <property type="entry name" value="CORE-2/I-BRANCHING BETA-1,6-N-ACETYLGLUCOSAMINYLTRANSFERASE FAMILY PROTEIN-RELATED"/>
    <property type="match status" value="1"/>
</dbReference>
<evidence type="ECO:0000256" key="6">
    <source>
        <dbReference type="SAM" id="MobiDB-lite"/>
    </source>
</evidence>
<dbReference type="GO" id="GO:0016757">
    <property type="term" value="F:glycosyltransferase activity"/>
    <property type="evidence" value="ECO:0007669"/>
    <property type="project" value="UniProtKB-KW"/>
</dbReference>
<evidence type="ECO:0000313" key="8">
    <source>
        <dbReference type="EMBL" id="KAF5778721.1"/>
    </source>
</evidence>
<evidence type="ECO:0000313" key="9">
    <source>
        <dbReference type="Proteomes" id="UP000215914"/>
    </source>
</evidence>
<evidence type="ECO:0000256" key="4">
    <source>
        <dbReference type="ARBA" id="ARBA00023136"/>
    </source>
</evidence>
<dbReference type="GO" id="GO:0016020">
    <property type="term" value="C:membrane"/>
    <property type="evidence" value="ECO:0007669"/>
    <property type="project" value="UniProtKB-SubCell"/>
</dbReference>
<feature type="region of interest" description="Disordered" evidence="6">
    <location>
        <begin position="75"/>
        <end position="203"/>
    </location>
</feature>
<evidence type="ECO:0000256" key="2">
    <source>
        <dbReference type="ARBA" id="ARBA00022676"/>
    </source>
</evidence>
<dbReference type="InterPro" id="IPR003406">
    <property type="entry name" value="Glyco_trans_14"/>
</dbReference>
<dbReference type="PRINTS" id="PR01217">
    <property type="entry name" value="PRICHEXTENSN"/>
</dbReference>
<evidence type="ECO:0000256" key="1">
    <source>
        <dbReference type="ARBA" id="ARBA00004606"/>
    </source>
</evidence>
<sequence length="520" mass="57837">MASRHTKITFPSKLVNLFHSKNSLFYLFVFLICLPIGFICSFYLQSFSAAIQTSIFSVFRSLSLVSPPPLPLPHADTLSSLTPPPSLVSPPPLSSNLPQPPLPLPDNLSLSPPPPLTSNLPQPSLPLPLDNLSLSPPPLPPLTSNLPQPPPPLSLPLPLPGNLSLSPPLPPLTSNLREPPLPLPDDLSLSPPPLAPLSSESIPSAISPSSLPFKVSITEQMPMMHNMSDDELVKRVMEIPKMTTTNTPYKVAFMFLTPGPLPLSPLWELFFKGHKGLFSIYVHPHPSYNDTIPQDSVFYATRITSQPLYWGDISMVDAERRLLANALLDPSNQRFVLLSDSCIPLFNFTTTYSYLVNSNLSYIASFDDKRKSGRGRYNPQMSPNITIQDWRKGSQWFEVNRDLALEIVAEQNYYSLFKEYCHPPCYNDEHYLPTLVNILYGGLNSNRTITHVDWSRAGPHPRKYAGSEITEELLNSIRFGSTECVYNDNTTPMCVLFARKFTPGTLNPLLMFAPLLFGSS</sequence>
<comment type="caution">
    <text evidence="8">The sequence shown here is derived from an EMBL/GenBank/DDBJ whole genome shotgun (WGS) entry which is preliminary data.</text>
</comment>
<feature type="compositionally biased region" description="Pro residues" evidence="6">
    <location>
        <begin position="135"/>
        <end position="159"/>
    </location>
</feature>
<evidence type="ECO:0000256" key="3">
    <source>
        <dbReference type="ARBA" id="ARBA00022679"/>
    </source>
</evidence>
<feature type="compositionally biased region" description="Pro residues" evidence="6">
    <location>
        <begin position="82"/>
        <end position="104"/>
    </location>
</feature>
<reference evidence="8" key="2">
    <citation type="submission" date="2020-06" db="EMBL/GenBank/DDBJ databases">
        <title>Helianthus annuus Genome sequencing and assembly Release 2.</title>
        <authorList>
            <person name="Gouzy J."/>
            <person name="Langlade N."/>
            <person name="Munos S."/>
        </authorList>
    </citation>
    <scope>NUCLEOTIDE SEQUENCE</scope>
    <source>
        <tissue evidence="8">Leaves</tissue>
    </source>
</reference>
<dbReference type="PANTHER" id="PTHR31042:SF77">
    <property type="entry name" value="GLYCOSYLTRANSFERASE"/>
    <property type="match status" value="1"/>
</dbReference>
<keyword evidence="9" id="KW-1185">Reference proteome</keyword>
<evidence type="ECO:0000256" key="7">
    <source>
        <dbReference type="SAM" id="Phobius"/>
    </source>
</evidence>
<keyword evidence="3 8" id="KW-0808">Transferase</keyword>
<comment type="subcellular location">
    <subcellularLocation>
        <location evidence="1">Membrane</location>
        <topology evidence="1">Single-pass type II membrane protein</topology>
    </subcellularLocation>
</comment>
<feature type="transmembrane region" description="Helical" evidence="7">
    <location>
        <begin position="24"/>
        <end position="44"/>
    </location>
</feature>
<feature type="compositionally biased region" description="Low complexity" evidence="6">
    <location>
        <begin position="160"/>
        <end position="189"/>
    </location>
</feature>
<keyword evidence="7" id="KW-1133">Transmembrane helix</keyword>
<dbReference type="InterPro" id="IPR044174">
    <property type="entry name" value="BC10-like"/>
</dbReference>
<keyword evidence="7" id="KW-0812">Transmembrane</keyword>
<keyword evidence="2" id="KW-0328">Glycosyltransferase</keyword>
<protein>
    <submittedName>
        <fullName evidence="8">Glycosyl transferase, family 14</fullName>
    </submittedName>
</protein>
<dbReference type="Proteomes" id="UP000215914">
    <property type="component" value="Unassembled WGS sequence"/>
</dbReference>
<accession>A0A9K3HHZ8</accession>
<dbReference type="Pfam" id="PF02485">
    <property type="entry name" value="Branch"/>
    <property type="match status" value="1"/>
</dbReference>
<dbReference type="EMBL" id="MNCJ02000327">
    <property type="protein sequence ID" value="KAF5778721.1"/>
    <property type="molecule type" value="Genomic_DNA"/>
</dbReference>
<dbReference type="AlphaFoldDB" id="A0A9K3HHZ8"/>
<reference evidence="8" key="1">
    <citation type="journal article" date="2017" name="Nature">
        <title>The sunflower genome provides insights into oil metabolism, flowering and Asterid evolution.</title>
        <authorList>
            <person name="Badouin H."/>
            <person name="Gouzy J."/>
            <person name="Grassa C.J."/>
            <person name="Murat F."/>
            <person name="Staton S.E."/>
            <person name="Cottret L."/>
            <person name="Lelandais-Briere C."/>
            <person name="Owens G.L."/>
            <person name="Carrere S."/>
            <person name="Mayjonade B."/>
            <person name="Legrand L."/>
            <person name="Gill N."/>
            <person name="Kane N.C."/>
            <person name="Bowers J.E."/>
            <person name="Hubner S."/>
            <person name="Bellec A."/>
            <person name="Berard A."/>
            <person name="Berges H."/>
            <person name="Blanchet N."/>
            <person name="Boniface M.C."/>
            <person name="Brunel D."/>
            <person name="Catrice O."/>
            <person name="Chaidir N."/>
            <person name="Claudel C."/>
            <person name="Donnadieu C."/>
            <person name="Faraut T."/>
            <person name="Fievet G."/>
            <person name="Helmstetter N."/>
            <person name="King M."/>
            <person name="Knapp S.J."/>
            <person name="Lai Z."/>
            <person name="Le Paslier M.C."/>
            <person name="Lippi Y."/>
            <person name="Lorenzon L."/>
            <person name="Mandel J.R."/>
            <person name="Marage G."/>
            <person name="Marchand G."/>
            <person name="Marquand E."/>
            <person name="Bret-Mestries E."/>
            <person name="Morien E."/>
            <person name="Nambeesan S."/>
            <person name="Nguyen T."/>
            <person name="Pegot-Espagnet P."/>
            <person name="Pouilly N."/>
            <person name="Raftis F."/>
            <person name="Sallet E."/>
            <person name="Schiex T."/>
            <person name="Thomas J."/>
            <person name="Vandecasteele C."/>
            <person name="Vares D."/>
            <person name="Vear F."/>
            <person name="Vautrin S."/>
            <person name="Crespi M."/>
            <person name="Mangin B."/>
            <person name="Burke J.M."/>
            <person name="Salse J."/>
            <person name="Munos S."/>
            <person name="Vincourt P."/>
            <person name="Rieseberg L.H."/>
            <person name="Langlade N.B."/>
        </authorList>
    </citation>
    <scope>NUCLEOTIDE SEQUENCE</scope>
    <source>
        <tissue evidence="8">Leaves</tissue>
    </source>
</reference>
<organism evidence="8 9">
    <name type="scientific">Helianthus annuus</name>
    <name type="common">Common sunflower</name>
    <dbReference type="NCBI Taxonomy" id="4232"/>
    <lineage>
        <taxon>Eukaryota</taxon>
        <taxon>Viridiplantae</taxon>
        <taxon>Streptophyta</taxon>
        <taxon>Embryophyta</taxon>
        <taxon>Tracheophyta</taxon>
        <taxon>Spermatophyta</taxon>
        <taxon>Magnoliopsida</taxon>
        <taxon>eudicotyledons</taxon>
        <taxon>Gunneridae</taxon>
        <taxon>Pentapetalae</taxon>
        <taxon>asterids</taxon>
        <taxon>campanulids</taxon>
        <taxon>Asterales</taxon>
        <taxon>Asteraceae</taxon>
        <taxon>Asteroideae</taxon>
        <taxon>Heliantheae alliance</taxon>
        <taxon>Heliantheae</taxon>
        <taxon>Helianthus</taxon>
    </lineage>
</organism>
<keyword evidence="5" id="KW-0325">Glycoprotein</keyword>
<dbReference type="OrthoDB" id="191334at2759"/>